<dbReference type="EMBL" id="OX458333">
    <property type="protein sequence ID" value="CAI8846144.1"/>
    <property type="molecule type" value="Genomic_DNA"/>
</dbReference>
<name>A0ABM9I2F8_9GAMM</name>
<feature type="region of interest" description="Disordered" evidence="1">
    <location>
        <begin position="1"/>
        <end position="20"/>
    </location>
</feature>
<dbReference type="Proteomes" id="UP001162030">
    <property type="component" value="Chromosome"/>
</dbReference>
<organism evidence="2 3">
    <name type="scientific">Methylocaldum szegediense</name>
    <dbReference type="NCBI Taxonomy" id="73780"/>
    <lineage>
        <taxon>Bacteria</taxon>
        <taxon>Pseudomonadati</taxon>
        <taxon>Pseudomonadota</taxon>
        <taxon>Gammaproteobacteria</taxon>
        <taxon>Methylococcales</taxon>
        <taxon>Methylococcaceae</taxon>
        <taxon>Methylocaldum</taxon>
    </lineage>
</organism>
<evidence type="ECO:0000313" key="2">
    <source>
        <dbReference type="EMBL" id="CAI8846144.1"/>
    </source>
</evidence>
<evidence type="ECO:0000256" key="1">
    <source>
        <dbReference type="SAM" id="MobiDB-lite"/>
    </source>
</evidence>
<keyword evidence="3" id="KW-1185">Reference proteome</keyword>
<dbReference type="NCBIfam" id="NF040826">
    <property type="entry name" value="lxa_BCAM0308"/>
    <property type="match status" value="1"/>
</dbReference>
<feature type="compositionally biased region" description="Basic and acidic residues" evidence="1">
    <location>
        <begin position="8"/>
        <end position="20"/>
    </location>
</feature>
<evidence type="ECO:0000313" key="3">
    <source>
        <dbReference type="Proteomes" id="UP001162030"/>
    </source>
</evidence>
<dbReference type="InterPro" id="IPR047706">
    <property type="entry name" value="BCAM0308-like"/>
</dbReference>
<evidence type="ECO:0008006" key="4">
    <source>
        <dbReference type="Google" id="ProtNLM"/>
    </source>
</evidence>
<protein>
    <recommendedName>
        <fullName evidence="4">ATPase</fullName>
    </recommendedName>
</protein>
<reference evidence="2 3" key="1">
    <citation type="submission" date="2023-03" db="EMBL/GenBank/DDBJ databases">
        <authorList>
            <person name="Pearce D."/>
        </authorList>
    </citation>
    <scope>NUCLEOTIDE SEQUENCE [LARGE SCALE GENOMIC DNA]</scope>
    <source>
        <strain evidence="2">Msz</strain>
    </source>
</reference>
<dbReference type="RefSeq" id="WP_026611615.1">
    <property type="nucleotide sequence ID" value="NZ_OX458333.1"/>
</dbReference>
<accession>A0ABM9I2F8</accession>
<sequence length="164" mass="19011">MTQPSNPIHHDRQDRLLREHEHDPYRMREKLPEPTMCPECRVVYQGGRWQWSAASAGANEALCPACQRVRDKCPAGFLTLTGGFFAEHKDEILNLVRNIEEREKAQHPLKRIMAVEEQNGGMLITFTDPQLARSAGQAVQHAYKGDLEFSYQDEEYLLRVYWSR</sequence>
<proteinExistence type="predicted"/>
<gene>
    <name evidence="2" type="ORF">MSZNOR_2421</name>
</gene>